<organism evidence="12 13">
    <name type="scientific">Symbiodinium pilosum</name>
    <name type="common">Dinoflagellate</name>
    <dbReference type="NCBI Taxonomy" id="2952"/>
    <lineage>
        <taxon>Eukaryota</taxon>
        <taxon>Sar</taxon>
        <taxon>Alveolata</taxon>
        <taxon>Dinophyceae</taxon>
        <taxon>Suessiales</taxon>
        <taxon>Symbiodiniaceae</taxon>
        <taxon>Symbiodinium</taxon>
    </lineage>
</organism>
<dbReference type="Gene3D" id="1.10.510.10">
    <property type="entry name" value="Transferase(Phosphotransferase) domain 1"/>
    <property type="match status" value="1"/>
</dbReference>
<dbReference type="EMBL" id="CAJNIZ010028691">
    <property type="protein sequence ID" value="CAE7510184.1"/>
    <property type="molecule type" value="Genomic_DNA"/>
</dbReference>
<gene>
    <name evidence="12" type="primary">kin-1</name>
    <name evidence="12" type="ORF">SPIL2461_LOCUS13264</name>
</gene>
<keyword evidence="6 9" id="KW-0067">ATP-binding</keyword>
<sequence>MFACRIRAQVQDFLLNRRIFDLVHDDSPVTNAVRKWGRVQLLAMQKRPSEGAVREIVQSMGPEFVNTVLCRSFLSFFPSPLQSLMLPATGHTVAAADECLSKAGGHPRPNKSEAWLQQDGRPDAPPVSWIVRFIQQRNEAKIQKITQPELLPLVVPNILPAIRTYTHSVVRWLKVLAATAGTGCLVSAALFFRGWGSRALLEGLAAGGLVAKPSDEAARKASRLAAAISLLSAGGAVVVAMSCERVSRLQQDLNTVLRPDRPFEPEREASPPSSEVESQGECSPVQCQHPAASRLKFPQGQSDANATAFLLLNDVLVQRYLAVLMADTGIEDASESSAGEDPAPPPAFTASPTPFEKISCLGEGAFGAVWLARCRASGKKVALKEVPRHLADPLLLRPERDVLHEVAASKENGTWVSSALTALVASFTTSFAICLAMDLVEGAHLMEHLRAAQGHLPEPQAKWYAAEIACALRWLHSAGWLYRDLKLTNVMVSLSEESYGRVKLIDYGFAFRGVWCDKAVGTLRTMAPEVICCADSEWLEHLKSACPALTTLTGYGPAADWWSLGVVLFELLAGIPPFGYRDDLVLEGFQALQAQLCTPCLPWPETCAASDAAKDAANSFCQINPTDRLGSADVRHFEFFASVDWPAVDSQGMQGPVFDTTLGHTAESAAADPCRPRRGALPVACEDPDPFADW</sequence>
<dbReference type="EC" id="2.7.11.1" evidence="1"/>
<evidence type="ECO:0000256" key="2">
    <source>
        <dbReference type="ARBA" id="ARBA00022527"/>
    </source>
</evidence>
<dbReference type="PROSITE" id="PS50011">
    <property type="entry name" value="PROTEIN_KINASE_DOM"/>
    <property type="match status" value="1"/>
</dbReference>
<dbReference type="InterPro" id="IPR000719">
    <property type="entry name" value="Prot_kinase_dom"/>
</dbReference>
<comment type="caution">
    <text evidence="12">The sequence shown here is derived from an EMBL/GenBank/DDBJ whole genome shotgun (WGS) entry which is preliminary data.</text>
</comment>
<comment type="catalytic activity">
    <reaction evidence="7">
        <text>L-threonyl-[protein] + ATP = O-phospho-L-threonyl-[protein] + ADP + H(+)</text>
        <dbReference type="Rhea" id="RHEA:46608"/>
        <dbReference type="Rhea" id="RHEA-COMP:11060"/>
        <dbReference type="Rhea" id="RHEA-COMP:11605"/>
        <dbReference type="ChEBI" id="CHEBI:15378"/>
        <dbReference type="ChEBI" id="CHEBI:30013"/>
        <dbReference type="ChEBI" id="CHEBI:30616"/>
        <dbReference type="ChEBI" id="CHEBI:61977"/>
        <dbReference type="ChEBI" id="CHEBI:456216"/>
        <dbReference type="EC" id="2.7.11.1"/>
    </reaction>
</comment>
<proteinExistence type="predicted"/>
<evidence type="ECO:0000313" key="13">
    <source>
        <dbReference type="Proteomes" id="UP000649617"/>
    </source>
</evidence>
<reference evidence="12" key="1">
    <citation type="submission" date="2021-02" db="EMBL/GenBank/DDBJ databases">
        <authorList>
            <person name="Dougan E. K."/>
            <person name="Rhodes N."/>
            <person name="Thang M."/>
            <person name="Chan C."/>
        </authorList>
    </citation>
    <scope>NUCLEOTIDE SEQUENCE</scope>
</reference>
<dbReference type="InterPro" id="IPR050236">
    <property type="entry name" value="Ser_Thr_kinase_AGC"/>
</dbReference>
<dbReference type="PANTHER" id="PTHR24356">
    <property type="entry name" value="SERINE/THREONINE-PROTEIN KINASE"/>
    <property type="match status" value="1"/>
</dbReference>
<dbReference type="SUPFAM" id="SSF56112">
    <property type="entry name" value="Protein kinase-like (PK-like)"/>
    <property type="match status" value="1"/>
</dbReference>
<dbReference type="Pfam" id="PF00069">
    <property type="entry name" value="Pkinase"/>
    <property type="match status" value="1"/>
</dbReference>
<dbReference type="GO" id="GO:0035556">
    <property type="term" value="P:intracellular signal transduction"/>
    <property type="evidence" value="ECO:0007669"/>
    <property type="project" value="TreeGrafter"/>
</dbReference>
<evidence type="ECO:0000256" key="10">
    <source>
        <dbReference type="SAM" id="MobiDB-lite"/>
    </source>
</evidence>
<comment type="catalytic activity">
    <reaction evidence="8">
        <text>L-seryl-[protein] + ATP = O-phospho-L-seryl-[protein] + ADP + H(+)</text>
        <dbReference type="Rhea" id="RHEA:17989"/>
        <dbReference type="Rhea" id="RHEA-COMP:9863"/>
        <dbReference type="Rhea" id="RHEA-COMP:11604"/>
        <dbReference type="ChEBI" id="CHEBI:15378"/>
        <dbReference type="ChEBI" id="CHEBI:29999"/>
        <dbReference type="ChEBI" id="CHEBI:30616"/>
        <dbReference type="ChEBI" id="CHEBI:83421"/>
        <dbReference type="ChEBI" id="CHEBI:456216"/>
        <dbReference type="EC" id="2.7.11.1"/>
    </reaction>
</comment>
<feature type="domain" description="Protein kinase" evidence="11">
    <location>
        <begin position="355"/>
        <end position="640"/>
    </location>
</feature>
<protein>
    <recommendedName>
        <fullName evidence="1">non-specific serine/threonine protein kinase</fullName>
        <ecNumber evidence="1">2.7.11.1</ecNumber>
    </recommendedName>
</protein>
<dbReference type="PROSITE" id="PS00107">
    <property type="entry name" value="PROTEIN_KINASE_ATP"/>
    <property type="match status" value="1"/>
</dbReference>
<dbReference type="AlphaFoldDB" id="A0A812SYZ3"/>
<dbReference type="Gene3D" id="3.30.200.20">
    <property type="entry name" value="Phosphorylase Kinase, domain 1"/>
    <property type="match status" value="1"/>
</dbReference>
<evidence type="ECO:0000259" key="11">
    <source>
        <dbReference type="PROSITE" id="PS50011"/>
    </source>
</evidence>
<dbReference type="PANTHER" id="PTHR24356:SF1">
    <property type="entry name" value="SERINE_THREONINE-PROTEIN KINASE GREATWALL"/>
    <property type="match status" value="1"/>
</dbReference>
<feature type="region of interest" description="Disordered" evidence="10">
    <location>
        <begin position="102"/>
        <end position="121"/>
    </location>
</feature>
<keyword evidence="5" id="KW-0418">Kinase</keyword>
<evidence type="ECO:0000256" key="5">
    <source>
        <dbReference type="ARBA" id="ARBA00022777"/>
    </source>
</evidence>
<dbReference type="OrthoDB" id="10252171at2759"/>
<dbReference type="InterPro" id="IPR017441">
    <property type="entry name" value="Protein_kinase_ATP_BS"/>
</dbReference>
<keyword evidence="3" id="KW-0808">Transferase</keyword>
<keyword evidence="13" id="KW-1185">Reference proteome</keyword>
<evidence type="ECO:0000256" key="8">
    <source>
        <dbReference type="ARBA" id="ARBA00048679"/>
    </source>
</evidence>
<feature type="binding site" evidence="9">
    <location>
        <position position="384"/>
    </location>
    <ligand>
        <name>ATP</name>
        <dbReference type="ChEBI" id="CHEBI:30616"/>
    </ligand>
</feature>
<evidence type="ECO:0000256" key="4">
    <source>
        <dbReference type="ARBA" id="ARBA00022741"/>
    </source>
</evidence>
<dbReference type="SMART" id="SM00220">
    <property type="entry name" value="S_TKc"/>
    <property type="match status" value="1"/>
</dbReference>
<dbReference type="InterPro" id="IPR011009">
    <property type="entry name" value="Kinase-like_dom_sf"/>
</dbReference>
<dbReference type="GO" id="GO:0004674">
    <property type="term" value="F:protein serine/threonine kinase activity"/>
    <property type="evidence" value="ECO:0007669"/>
    <property type="project" value="UniProtKB-KW"/>
</dbReference>
<keyword evidence="4 9" id="KW-0547">Nucleotide-binding</keyword>
<evidence type="ECO:0000256" key="1">
    <source>
        <dbReference type="ARBA" id="ARBA00012513"/>
    </source>
</evidence>
<evidence type="ECO:0000256" key="7">
    <source>
        <dbReference type="ARBA" id="ARBA00047899"/>
    </source>
</evidence>
<accession>A0A812SYZ3</accession>
<dbReference type="GO" id="GO:0005524">
    <property type="term" value="F:ATP binding"/>
    <property type="evidence" value="ECO:0007669"/>
    <property type="project" value="UniProtKB-UniRule"/>
</dbReference>
<evidence type="ECO:0000256" key="6">
    <source>
        <dbReference type="ARBA" id="ARBA00022840"/>
    </source>
</evidence>
<feature type="region of interest" description="Disordered" evidence="10">
    <location>
        <begin position="257"/>
        <end position="283"/>
    </location>
</feature>
<feature type="compositionally biased region" description="Basic and acidic residues" evidence="10">
    <location>
        <begin position="258"/>
        <end position="269"/>
    </location>
</feature>
<keyword evidence="2" id="KW-0723">Serine/threonine-protein kinase</keyword>
<dbReference type="Proteomes" id="UP000649617">
    <property type="component" value="Unassembled WGS sequence"/>
</dbReference>
<name>A0A812SYZ3_SYMPI</name>
<evidence type="ECO:0000256" key="3">
    <source>
        <dbReference type="ARBA" id="ARBA00022679"/>
    </source>
</evidence>
<evidence type="ECO:0000256" key="9">
    <source>
        <dbReference type="PROSITE-ProRule" id="PRU10141"/>
    </source>
</evidence>
<evidence type="ECO:0000313" key="12">
    <source>
        <dbReference type="EMBL" id="CAE7510184.1"/>
    </source>
</evidence>